<dbReference type="InterPro" id="IPR011053">
    <property type="entry name" value="Single_hybrid_motif"/>
</dbReference>
<dbReference type="PANTHER" id="PTHR45266:SF3">
    <property type="entry name" value="OXALOACETATE DECARBOXYLASE ALPHA CHAIN"/>
    <property type="match status" value="1"/>
</dbReference>
<evidence type="ECO:0000256" key="4">
    <source>
        <dbReference type="ARBA" id="ARBA00022516"/>
    </source>
</evidence>
<evidence type="ECO:0000256" key="5">
    <source>
        <dbReference type="ARBA" id="ARBA00022832"/>
    </source>
</evidence>
<dbReference type="GeneID" id="33060739"/>
<dbReference type="InterPro" id="IPR001249">
    <property type="entry name" value="AcCoA_biotinCC"/>
</dbReference>
<keyword evidence="13" id="KW-1185">Reference proteome</keyword>
<keyword evidence="6 9" id="KW-0443">Lipid metabolism</keyword>
<evidence type="ECO:0000256" key="7">
    <source>
        <dbReference type="ARBA" id="ARBA00023160"/>
    </source>
</evidence>
<evidence type="ECO:0000256" key="8">
    <source>
        <dbReference type="ARBA" id="ARBA00023267"/>
    </source>
</evidence>
<gene>
    <name evidence="12" type="ORF">A3K91_1262</name>
</gene>
<comment type="pathway">
    <text evidence="2 9">Lipid metabolism; fatty acid biosynthesis.</text>
</comment>
<dbReference type="Pfam" id="PF00364">
    <property type="entry name" value="Biotin_lipoyl"/>
    <property type="match status" value="1"/>
</dbReference>
<comment type="function">
    <text evidence="1 9">This protein is a component of the acetyl coenzyme A carboxylase complex; first, biotin carboxylase catalyzes the carboxylation of the carrier protein and then the transcarboxylase transfers the carboxyl group to form malonyl-CoA.</text>
</comment>
<dbReference type="SUPFAM" id="SSF51230">
    <property type="entry name" value="Single hybrid motif"/>
    <property type="match status" value="1"/>
</dbReference>
<dbReference type="InterPro" id="IPR050709">
    <property type="entry name" value="Biotin_Carboxyl_Carrier/Decarb"/>
</dbReference>
<accession>A0ABN4N1L4</accession>
<dbReference type="Gene3D" id="2.40.50.100">
    <property type="match status" value="1"/>
</dbReference>
<proteinExistence type="predicted"/>
<dbReference type="CDD" id="cd06850">
    <property type="entry name" value="biotinyl_domain"/>
    <property type="match status" value="1"/>
</dbReference>
<evidence type="ECO:0000313" key="12">
    <source>
        <dbReference type="EMBL" id="AMT96868.1"/>
    </source>
</evidence>
<evidence type="ECO:0000256" key="9">
    <source>
        <dbReference type="RuleBase" id="RU364072"/>
    </source>
</evidence>
<evidence type="ECO:0000256" key="1">
    <source>
        <dbReference type="ARBA" id="ARBA00003761"/>
    </source>
</evidence>
<dbReference type="PANTHER" id="PTHR45266">
    <property type="entry name" value="OXALOACETATE DECARBOXYLASE ALPHA CHAIN"/>
    <property type="match status" value="1"/>
</dbReference>
<dbReference type="PROSITE" id="PS00188">
    <property type="entry name" value="BIOTIN"/>
    <property type="match status" value="1"/>
</dbReference>
<feature type="domain" description="Lipoyl-binding" evidence="11">
    <location>
        <begin position="92"/>
        <end position="168"/>
    </location>
</feature>
<keyword evidence="8 9" id="KW-0092">Biotin</keyword>
<organism evidence="12 13">
    <name type="scientific">Psychrobacter alimentarius</name>
    <dbReference type="NCBI Taxonomy" id="261164"/>
    <lineage>
        <taxon>Bacteria</taxon>
        <taxon>Pseudomonadati</taxon>
        <taxon>Pseudomonadota</taxon>
        <taxon>Gammaproteobacteria</taxon>
        <taxon>Moraxellales</taxon>
        <taxon>Moraxellaceae</taxon>
        <taxon>Psychrobacter</taxon>
    </lineage>
</organism>
<dbReference type="NCBIfam" id="TIGR00531">
    <property type="entry name" value="BCCP"/>
    <property type="match status" value="1"/>
</dbReference>
<dbReference type="PROSITE" id="PS50968">
    <property type="entry name" value="BIOTINYL_LIPOYL"/>
    <property type="match status" value="1"/>
</dbReference>
<dbReference type="Proteomes" id="UP000076104">
    <property type="component" value="Chromosome"/>
</dbReference>
<dbReference type="InterPro" id="IPR001882">
    <property type="entry name" value="Biotin_BS"/>
</dbReference>
<evidence type="ECO:0000259" key="11">
    <source>
        <dbReference type="PROSITE" id="PS50968"/>
    </source>
</evidence>
<keyword evidence="5 9" id="KW-0276">Fatty acid metabolism</keyword>
<reference evidence="12 13" key="1">
    <citation type="submission" date="2016-03" db="EMBL/GenBank/DDBJ databases">
        <title>Genome sequencing of Psychrobacter alimentarius PAMC 27889.</title>
        <authorList>
            <person name="Lee J."/>
            <person name="Kim O.-S."/>
        </authorList>
    </citation>
    <scope>NUCLEOTIDE SEQUENCE [LARGE SCALE GENOMIC DNA]</scope>
    <source>
        <strain evidence="12 13">PAMC 27889</strain>
    </source>
</reference>
<dbReference type="InterPro" id="IPR000089">
    <property type="entry name" value="Biotin_lipoyl"/>
</dbReference>
<keyword evidence="7 9" id="KW-0275">Fatty acid biosynthesis</keyword>
<protein>
    <recommendedName>
        <fullName evidence="3 9">Biotin carboxyl carrier protein of acetyl-CoA carboxylase</fullName>
    </recommendedName>
</protein>
<sequence>MNINFTDLEKLIKLAEGSDIKSLELTDGDTRISIVCQADDNHNDNSSTRNSTSKVSTSEQQTASVSAQKTITNNETISSDTTDETVATENAENNVTAPMLGTFYLRPEPTAEPFFKVGDQIEAGQTLCIIEAMKMMYEVKAETSGTLKEILVEEGDVVEYEQPLFMIAPNS</sequence>
<evidence type="ECO:0000256" key="2">
    <source>
        <dbReference type="ARBA" id="ARBA00005194"/>
    </source>
</evidence>
<evidence type="ECO:0000256" key="6">
    <source>
        <dbReference type="ARBA" id="ARBA00023098"/>
    </source>
</evidence>
<feature type="compositionally biased region" description="Polar residues" evidence="10">
    <location>
        <begin position="44"/>
        <end position="68"/>
    </location>
</feature>
<dbReference type="RefSeq" id="WP_062844510.1">
    <property type="nucleotide sequence ID" value="NZ_CP014945.1"/>
</dbReference>
<evidence type="ECO:0000256" key="10">
    <source>
        <dbReference type="SAM" id="MobiDB-lite"/>
    </source>
</evidence>
<feature type="region of interest" description="Disordered" evidence="10">
    <location>
        <begin position="37"/>
        <end position="68"/>
    </location>
</feature>
<dbReference type="EMBL" id="CP014945">
    <property type="protein sequence ID" value="AMT96868.1"/>
    <property type="molecule type" value="Genomic_DNA"/>
</dbReference>
<evidence type="ECO:0000313" key="13">
    <source>
        <dbReference type="Proteomes" id="UP000076104"/>
    </source>
</evidence>
<name>A0ABN4N1L4_9GAMM</name>
<dbReference type="PRINTS" id="PR01071">
    <property type="entry name" value="ACOABIOTINCC"/>
</dbReference>
<keyword evidence="4 9" id="KW-0444">Lipid biosynthesis</keyword>
<evidence type="ECO:0000256" key="3">
    <source>
        <dbReference type="ARBA" id="ARBA00017562"/>
    </source>
</evidence>